<evidence type="ECO:0000313" key="3">
    <source>
        <dbReference type="EMBL" id="GJJ72825.1"/>
    </source>
</evidence>
<organism evidence="3 4">
    <name type="scientific">Entomortierella parvispora</name>
    <dbReference type="NCBI Taxonomy" id="205924"/>
    <lineage>
        <taxon>Eukaryota</taxon>
        <taxon>Fungi</taxon>
        <taxon>Fungi incertae sedis</taxon>
        <taxon>Mucoromycota</taxon>
        <taxon>Mortierellomycotina</taxon>
        <taxon>Mortierellomycetes</taxon>
        <taxon>Mortierellales</taxon>
        <taxon>Mortierellaceae</taxon>
        <taxon>Entomortierella</taxon>
    </lineage>
</organism>
<gene>
    <name evidence="3" type="ORF">EMPS_05183</name>
</gene>
<dbReference type="OrthoDB" id="21470at2759"/>
<dbReference type="InterPro" id="IPR008942">
    <property type="entry name" value="ENTH_VHS"/>
</dbReference>
<accession>A0A9P3H9Y6</accession>
<dbReference type="GO" id="GO:0048471">
    <property type="term" value="C:perinuclear region of cytoplasm"/>
    <property type="evidence" value="ECO:0007669"/>
    <property type="project" value="TreeGrafter"/>
</dbReference>
<dbReference type="SMART" id="SM00582">
    <property type="entry name" value="RPR"/>
    <property type="match status" value="1"/>
</dbReference>
<feature type="compositionally biased region" description="Low complexity" evidence="1">
    <location>
        <begin position="269"/>
        <end position="292"/>
    </location>
</feature>
<dbReference type="InterPro" id="IPR006569">
    <property type="entry name" value="CID_dom"/>
</dbReference>
<reference evidence="3" key="2">
    <citation type="journal article" date="2022" name="Microbiol. Resour. Announc.">
        <title>Whole-Genome Sequence of Entomortierella parvispora E1425, a Mucoromycotan Fungus Associated with Burkholderiaceae-Related Endosymbiotic Bacteria.</title>
        <authorList>
            <person name="Herlambang A."/>
            <person name="Guo Y."/>
            <person name="Takashima Y."/>
            <person name="Narisawa K."/>
            <person name="Ohta H."/>
            <person name="Nishizawa T."/>
        </authorList>
    </citation>
    <scope>NUCLEOTIDE SEQUENCE</scope>
    <source>
        <strain evidence="3">E1425</strain>
    </source>
</reference>
<dbReference type="Pfam" id="PF04818">
    <property type="entry name" value="CID"/>
    <property type="match status" value="1"/>
</dbReference>
<proteinExistence type="predicted"/>
<evidence type="ECO:0000256" key="1">
    <source>
        <dbReference type="SAM" id="MobiDB-lite"/>
    </source>
</evidence>
<dbReference type="EMBL" id="BQFW01000007">
    <property type="protein sequence ID" value="GJJ72825.1"/>
    <property type="molecule type" value="Genomic_DNA"/>
</dbReference>
<dbReference type="SUPFAM" id="SSF48464">
    <property type="entry name" value="ENTH/VHS domain"/>
    <property type="match status" value="1"/>
</dbReference>
<dbReference type="Gene3D" id="1.25.40.90">
    <property type="match status" value="1"/>
</dbReference>
<dbReference type="PROSITE" id="PS51391">
    <property type="entry name" value="CID"/>
    <property type="match status" value="1"/>
</dbReference>
<dbReference type="PANTHER" id="PTHR12323:SF0">
    <property type="entry name" value="CALCIUM HOMEOSTASIS ENDOPLASMIC RETICULUM PROTEIN"/>
    <property type="match status" value="1"/>
</dbReference>
<reference evidence="3" key="1">
    <citation type="submission" date="2021-11" db="EMBL/GenBank/DDBJ databases">
        <authorList>
            <person name="Herlambang A."/>
            <person name="Guo Y."/>
            <person name="Takashima Y."/>
            <person name="Nishizawa T."/>
        </authorList>
    </citation>
    <scope>NUCLEOTIDE SEQUENCE</scope>
    <source>
        <strain evidence="3">E1425</strain>
    </source>
</reference>
<dbReference type="Proteomes" id="UP000827284">
    <property type="component" value="Unassembled WGS sequence"/>
</dbReference>
<feature type="compositionally biased region" description="Low complexity" evidence="1">
    <location>
        <begin position="237"/>
        <end position="246"/>
    </location>
</feature>
<feature type="compositionally biased region" description="Low complexity" evidence="1">
    <location>
        <begin position="22"/>
        <end position="44"/>
    </location>
</feature>
<feature type="region of interest" description="Disordered" evidence="1">
    <location>
        <begin position="1"/>
        <end position="61"/>
    </location>
</feature>
<feature type="compositionally biased region" description="Pro residues" evidence="1">
    <location>
        <begin position="225"/>
        <end position="236"/>
    </location>
</feature>
<evidence type="ECO:0000313" key="4">
    <source>
        <dbReference type="Proteomes" id="UP000827284"/>
    </source>
</evidence>
<feature type="domain" description="CID" evidence="2">
    <location>
        <begin position="81"/>
        <end position="225"/>
    </location>
</feature>
<feature type="compositionally biased region" description="Basic residues" evidence="1">
    <location>
        <begin position="1"/>
        <end position="11"/>
    </location>
</feature>
<keyword evidence="4" id="KW-1185">Reference proteome</keyword>
<evidence type="ECO:0000259" key="2">
    <source>
        <dbReference type="PROSITE" id="PS51391"/>
    </source>
</evidence>
<sequence length="502" mass="56004">MDRNQPFHHNHQQPPRHYGNNAQLQQPHHQQFAPFQQQPQQPQQHRQDLQPPRPPQPQDVQHQDPLHMAALQALDLLRMHSPSMVQDDISAFWSDVELLMSDCSQANIQAGKSWVAQNCHNPQQIDLVARAIVAIAISRKTFEEKLHLLYLVNDILSHSDRKQLPWIKDAFCPHLVAILRVAYYIPGIDDSQRQRVIKVLDIWRNRAFFPQHVLDTMEMDVKRPPLLPGAPAPPPHLHNNPTYAQPQQPPVAPHAGPWPSLSQQSQPRQEAIPYQSQQQQQHQIHPQFHQSSQPPPPAPANFQQHSPPAPAPTPAPAFRDAVTKDLPAALMASRIDSEARFYEPMPTEVSIPLKRDESKHAAVLGALADFLAEEQSLSTAVRMPGDDGWHQGALDKFHDTVLWRRKQAFSKDLDPDLGPAIGTRTMDSDPLATAEVEAGAGADIKEEEATEAEALAGAGVEVEVEAGVVVVALAEIGEGDKMQVHKSTGGWKRPSQRVHLQG</sequence>
<feature type="region of interest" description="Disordered" evidence="1">
    <location>
        <begin position="224"/>
        <end position="318"/>
    </location>
</feature>
<protein>
    <recommendedName>
        <fullName evidence="2">CID domain-containing protein</fullName>
    </recommendedName>
</protein>
<dbReference type="GO" id="GO:0006874">
    <property type="term" value="P:intracellular calcium ion homeostasis"/>
    <property type="evidence" value="ECO:0007669"/>
    <property type="project" value="TreeGrafter"/>
</dbReference>
<comment type="caution">
    <text evidence="3">The sequence shown here is derived from an EMBL/GenBank/DDBJ whole genome shotgun (WGS) entry which is preliminary data.</text>
</comment>
<dbReference type="PANTHER" id="PTHR12323">
    <property type="entry name" value="SR-RELATED CTD ASSOCIATED FACTOR 6"/>
    <property type="match status" value="1"/>
</dbReference>
<name>A0A9P3H9Y6_9FUNG</name>
<dbReference type="AlphaFoldDB" id="A0A9P3H9Y6"/>